<dbReference type="RefSeq" id="WP_125408406.1">
    <property type="nucleotide sequence ID" value="NZ_JBEHHI010000001.1"/>
</dbReference>
<comment type="caution">
    <text evidence="2">The sequence shown here is derived from an EMBL/GenBank/DDBJ whole genome shotgun (WGS) entry which is preliminary data.</text>
</comment>
<keyword evidence="3" id="KW-1185">Reference proteome</keyword>
<dbReference type="Gene3D" id="3.40.50.720">
    <property type="entry name" value="NAD(P)-binding Rossmann-like Domain"/>
    <property type="match status" value="1"/>
</dbReference>
<proteinExistence type="predicted"/>
<evidence type="ECO:0000313" key="2">
    <source>
        <dbReference type="EMBL" id="MEX5728045.1"/>
    </source>
</evidence>
<dbReference type="Pfam" id="PF01370">
    <property type="entry name" value="Epimerase"/>
    <property type="match status" value="1"/>
</dbReference>
<dbReference type="InterPro" id="IPR036291">
    <property type="entry name" value="NAD(P)-bd_dom_sf"/>
</dbReference>
<dbReference type="Proteomes" id="UP001560019">
    <property type="component" value="Unassembled WGS sequence"/>
</dbReference>
<sequence length="289" mass="28957">MPQSSPALLIMGATGRLGRCLQAAWAGRQPGGMVPLWQTRGAVPGPDWLGWAPLTAPVPALPPLGAVLVLAGATPSGGGAPDAAPALALAGLRAARAGGAAHVFLASSQAVYGAAPGPIAESAPLAPLNAYARGKAEMEAEAARWAAAERPGAPGVTCLRIGNVAGADMLGKAVAEGGALTLDRFADGRGPERSYIGAAAFARVLDSLLTRVASGAALPFALNVAAPGAVAMADLLAAWGRDWAWRPAPDGARQSVTLDVRRLAGLHAFAPADGDPALMAAEWTRLCTP</sequence>
<dbReference type="SUPFAM" id="SSF51735">
    <property type="entry name" value="NAD(P)-binding Rossmann-fold domains"/>
    <property type="match status" value="1"/>
</dbReference>
<reference evidence="2 3" key="1">
    <citation type="submission" date="2024-06" db="EMBL/GenBank/DDBJ databases">
        <title>Genome of Rhodovulum iodosum, a marine photoferrotroph.</title>
        <authorList>
            <person name="Bianchini G."/>
            <person name="Nikeleit V."/>
            <person name="Kappler A."/>
            <person name="Bryce C."/>
            <person name="Sanchez-Baracaldo P."/>
        </authorList>
    </citation>
    <scope>NUCLEOTIDE SEQUENCE [LARGE SCALE GENOMIC DNA]</scope>
    <source>
        <strain evidence="2 3">UT/N1</strain>
    </source>
</reference>
<evidence type="ECO:0000259" key="1">
    <source>
        <dbReference type="Pfam" id="PF01370"/>
    </source>
</evidence>
<dbReference type="EMBL" id="JBEHHI010000001">
    <property type="protein sequence ID" value="MEX5728045.1"/>
    <property type="molecule type" value="Genomic_DNA"/>
</dbReference>
<organism evidence="2 3">
    <name type="scientific">Rhodovulum iodosum</name>
    <dbReference type="NCBI Taxonomy" id="68291"/>
    <lineage>
        <taxon>Bacteria</taxon>
        <taxon>Pseudomonadati</taxon>
        <taxon>Pseudomonadota</taxon>
        <taxon>Alphaproteobacteria</taxon>
        <taxon>Rhodobacterales</taxon>
        <taxon>Paracoccaceae</taxon>
        <taxon>Rhodovulum</taxon>
    </lineage>
</organism>
<gene>
    <name evidence="2" type="ORF">Ga0609869_001398</name>
</gene>
<name>A0ABV3XRT3_9RHOB</name>
<evidence type="ECO:0000313" key="3">
    <source>
        <dbReference type="Proteomes" id="UP001560019"/>
    </source>
</evidence>
<feature type="domain" description="NAD-dependent epimerase/dehydratase" evidence="1">
    <location>
        <begin position="92"/>
        <end position="168"/>
    </location>
</feature>
<accession>A0ABV3XRT3</accession>
<protein>
    <recommendedName>
        <fullName evidence="1">NAD-dependent epimerase/dehydratase domain-containing protein</fullName>
    </recommendedName>
</protein>
<dbReference type="InterPro" id="IPR001509">
    <property type="entry name" value="Epimerase_deHydtase"/>
</dbReference>